<feature type="compositionally biased region" description="Gly residues" evidence="12">
    <location>
        <begin position="242"/>
        <end position="252"/>
    </location>
</feature>
<dbReference type="GO" id="GO:0051693">
    <property type="term" value="P:actin filament capping"/>
    <property type="evidence" value="ECO:0007669"/>
    <property type="project" value="UniProtKB-KW"/>
</dbReference>
<reference evidence="14" key="1">
    <citation type="journal article" date="2023" name="Science">
        <title>Genome structures resolve the early diversification of teleost fishes.</title>
        <authorList>
            <person name="Parey E."/>
            <person name="Louis A."/>
            <person name="Montfort J."/>
            <person name="Bouchez O."/>
            <person name="Roques C."/>
            <person name="Iampietro C."/>
            <person name="Lluch J."/>
            <person name="Castinel A."/>
            <person name="Donnadieu C."/>
            <person name="Desvignes T."/>
            <person name="Floi Bucao C."/>
            <person name="Jouanno E."/>
            <person name="Wen M."/>
            <person name="Mejri S."/>
            <person name="Dirks R."/>
            <person name="Jansen H."/>
            <person name="Henkel C."/>
            <person name="Chen W.J."/>
            <person name="Zahm M."/>
            <person name="Cabau C."/>
            <person name="Klopp C."/>
            <person name="Thompson A.W."/>
            <person name="Robinson-Rechavi M."/>
            <person name="Braasch I."/>
            <person name="Lecointre G."/>
            <person name="Bobe J."/>
            <person name="Postlethwait J.H."/>
            <person name="Berthelot C."/>
            <person name="Roest Crollius H."/>
            <person name="Guiguen Y."/>
        </authorList>
    </citation>
    <scope>NUCLEOTIDE SEQUENCE</scope>
    <source>
        <strain evidence="14">Concon-B</strain>
    </source>
</reference>
<accession>A0A9Q1E0D5</accession>
<dbReference type="PANTHER" id="PTHR11915">
    <property type="entry name" value="SPECTRIN/FILAMIN RELATED CYTOSKELETAL PROTEIN"/>
    <property type="match status" value="1"/>
</dbReference>
<comment type="similarity">
    <text evidence="2">Belongs to the spectrin family.</text>
</comment>
<feature type="coiled-coil region" evidence="11">
    <location>
        <begin position="356"/>
        <end position="417"/>
    </location>
</feature>
<sequence>MAARRSVRSLPSPAPQAKIRFRYRGEKGTLDRGEMVDILSKTGDKWLVKDSKGNQQLVPATYITELQPKVGPPSQTVLNNGALESPALLSPALLSRPRRSRSMRRGTTEIPSSTLPDPQYQNHTITSTQTNLQRTTPTCRASPRCELRSLLQSRRRALEEAVKLYRFYSSCQECESWMGDKESELQAFCPNAANVEVMQAKYESFLTQLASGRGQLDNISQLGAELVKRLSERPRSAAGQAGAAGRGRGGGASVTQTALQAEERELGGAQREIHALERKIEYLRSIAKMKQGRSPAEGGAIMEEVRGLEQLLERVRKGAEQRRTGLQEAQRRHHFLQETRDLLLWAESVRARLQGRSLLQTSRAEAQQTLRRLAQEWTELDKLWANQKRRLEEGLELQKFNREAERLEAALSGHEARTQTHPTWGIQQRVLSVQERARRLRESSQARRAQLLASKKYQEFHRDVEIVLWMEEKFKMAEDESYRDPTNILPKLKRHEAAEKEMLANHVRLDRLKELAEEMQREGHVQHRTVREESGRVLRMWAELQRKMAERGDKLRQAGQQEQLMELLQDAKVKMEAIQRLLRDAGKGQDLQSSRELLKEHQQLEQEARELAEKMNAIVTRAEHMATNHFDSQRILKDTEKYLQLFESLQRPLERRRALLEASVALFGFFHDVDLELSWISEHYPLASSTNSGQSLASALHLQQKHKELQAEVTAHRKHLQRVLEKGRIMGTPAQGQGDEVRQRSAHLTAEWEELEGRVRIGPPSSAGPSLVNRYPPTSTFNQSELWRPVHTMYFLFSCYHGCVIRPLCTQILLDGAELEARLSDLLPLAGSEDYGRNEPTTISFLKKQQVLEEQVEAVGVQVEQLGGSVEQAAGVWGRDEVDWPCSQINTQFSKLQHLTTLRWSNRCAGLLSGPPGRFEVFLRQLDVGGDRVQSCQELADALILHGHAQTRLVQEKMEQLRASWEELQDLAAGRQDRLQKAVKYHKFHRDLTEALALIQLQELLDAADSVLELCSPEQEAVLQDWQQRVVESWESLRSRVELRGDQLELTRRRYLFFNTVQEYSLWSAQTLSGIRVEESTRDLSTSSLQLAQHQQLQAEISAREETYQQALQLGQELLQEDPAARRWVQDRLAALEEEKTALYAHWKQKLEWLQVTHLEQVFYRDANHLDKITNSQEILLRGGDLGTSVDETDLLIKRHEAFEKLVNSQEDKVGSLQEQVERLGEQGLSKGRMGQVQGKLRLLLERRNCVKQLTAKRRDELTTSRLLCVFNRNATEAEEWISDRMQKLQEDCKRDLSDLQTKLKLLQKHQVFEAEILAHHEIISAVQQGGAELVSLRHARGQEVRRGASALTERWEALKRAVASRGRLLEDNRDFLEFLQRVEQVEAWIRQKEVMVNVGDMGEDYEHGLQLLRKLNEFRATGSGEVTVDDAHIKAINNMAARLERQNREEVTTVKQRRLQLNERYLLLCLRMLLMRGLDYGQDLEAVENLIRRHEETEREVRVIQERSKTLEKEARAQGRSQSEMTQMLSKKQQEVKTALVVLEKEVNLRKEKLQDALQLQRLRQTSAPCWTGCYSTALRWSGSACPRARAEIEARGERFDSLRSFGRSLMKAGHSAAPEVQKALTHLDTARTSLDQIWQDRKLSLEQALELQVFLGSVEQCERWLSSQEAFLSDEDLGGSLGEVEVLQRKQVLFEQTLEAQMEQVGGVERFAQQLVQKRHYDSDTIQSKSTAVLLRKKKLLQRSEARRRELEDSLQLHTFLGRSHEPLQVCSWLGERNTVALDESWRDPTNLQAKLLKHQSLEAQILANHNRVETLTKEAEAMLSVGHFAAERIRARQEELQLSWDQLLNNCREKKSRLQQAYQALQFQRSLEDMEEWLVSVETGLGSEDCGADLPSVGRRLKELQEVEEQVEAHLERIQGLVDSAQDFRSQEHFLAQEIQCRVGETVHRYNSLAEPLQDRREALESWQLLFQFYRDLEDELLWVRDKLPAALSKDWGSSLYNTQALVKKHQALVEEMGSRIPLVQAVQETGQSLVRGNHFDSREIGEQLGELRRLVDSLRTEAESRGRLLQEALQIQTFLAEVSELDLWVEERRPVLDSVDFGKSEEATQALLRKLDTVDLDLESHRPRVESLQERGTQLERVGHPNSVLVRDALDVAVDQYHALLQLSEDRRASLEDRFQLYVFEREARELQTWISARRTLAESQEYGQDLEDVEVLQKKFEDFRLELQGLGQGKVSTVLQLAQEVRSSESQRREAELHRLWEDLQQAVERRAFTAE</sequence>
<dbReference type="OrthoDB" id="9942256at2759"/>
<feature type="coiled-coil region" evidence="11">
    <location>
        <begin position="1488"/>
        <end position="1515"/>
    </location>
</feature>
<keyword evidence="9" id="KW-0206">Cytoskeleton</keyword>
<dbReference type="FunFam" id="1.20.58.60:FF:000135">
    <property type="entry name" value="Spectrin beta chain, non-erythrocytic"/>
    <property type="match status" value="1"/>
</dbReference>
<dbReference type="GO" id="GO:0003779">
    <property type="term" value="F:actin binding"/>
    <property type="evidence" value="ECO:0007669"/>
    <property type="project" value="UniProtKB-KW"/>
</dbReference>
<dbReference type="GO" id="GO:0005856">
    <property type="term" value="C:cytoskeleton"/>
    <property type="evidence" value="ECO:0007669"/>
    <property type="project" value="UniProtKB-SubCell"/>
</dbReference>
<dbReference type="EMBL" id="JAFJMO010000001">
    <property type="protein sequence ID" value="KAJ8287365.1"/>
    <property type="molecule type" value="Genomic_DNA"/>
</dbReference>
<evidence type="ECO:0000259" key="13">
    <source>
        <dbReference type="PROSITE" id="PS50002"/>
    </source>
</evidence>
<feature type="coiled-coil region" evidence="11">
    <location>
        <begin position="1200"/>
        <end position="1227"/>
    </location>
</feature>
<dbReference type="PROSITE" id="PS50002">
    <property type="entry name" value="SH3"/>
    <property type="match status" value="1"/>
</dbReference>
<dbReference type="Gene3D" id="1.20.58.60">
    <property type="match status" value="18"/>
</dbReference>
<evidence type="ECO:0000256" key="1">
    <source>
        <dbReference type="ARBA" id="ARBA00004245"/>
    </source>
</evidence>
<evidence type="ECO:0000256" key="7">
    <source>
        <dbReference type="ARBA" id="ARBA00022737"/>
    </source>
</evidence>
<name>A0A9Q1E0D5_CONCO</name>
<feature type="region of interest" description="Disordered" evidence="12">
    <location>
        <begin position="231"/>
        <end position="253"/>
    </location>
</feature>
<feature type="region of interest" description="Disordered" evidence="12">
    <location>
        <begin position="97"/>
        <end position="122"/>
    </location>
</feature>
<evidence type="ECO:0000256" key="8">
    <source>
        <dbReference type="ARBA" id="ARBA00023203"/>
    </source>
</evidence>
<keyword evidence="4" id="KW-0117">Actin capping</keyword>
<evidence type="ECO:0000256" key="10">
    <source>
        <dbReference type="PROSITE-ProRule" id="PRU00192"/>
    </source>
</evidence>
<evidence type="ECO:0000256" key="3">
    <source>
        <dbReference type="ARBA" id="ARBA00022443"/>
    </source>
</evidence>
<keyword evidence="11" id="KW-0175">Coiled coil</keyword>
<evidence type="ECO:0000256" key="11">
    <source>
        <dbReference type="SAM" id="Coils"/>
    </source>
</evidence>
<dbReference type="CDD" id="cd00176">
    <property type="entry name" value="SPEC"/>
    <property type="match status" value="9"/>
</dbReference>
<evidence type="ECO:0000256" key="4">
    <source>
        <dbReference type="ARBA" id="ARBA00022467"/>
    </source>
</evidence>
<dbReference type="InterPro" id="IPR002017">
    <property type="entry name" value="Spectrin_repeat"/>
</dbReference>
<evidence type="ECO:0000256" key="2">
    <source>
        <dbReference type="ARBA" id="ARBA00006826"/>
    </source>
</evidence>
<proteinExistence type="inferred from homology"/>
<evidence type="ECO:0000256" key="9">
    <source>
        <dbReference type="ARBA" id="ARBA00023212"/>
    </source>
</evidence>
<dbReference type="FunFam" id="1.20.58.60:FF:000007">
    <property type="entry name" value="Spectrin alpha chain non-erythrocytic 1"/>
    <property type="match status" value="1"/>
</dbReference>
<evidence type="ECO:0000313" key="15">
    <source>
        <dbReference type="Proteomes" id="UP001152803"/>
    </source>
</evidence>
<dbReference type="FunFam" id="1.20.58.60:FF:000017">
    <property type="entry name" value="Spectrin alpha chain, non-erythrocytic 1"/>
    <property type="match status" value="1"/>
</dbReference>
<dbReference type="GO" id="GO:0005737">
    <property type="term" value="C:cytoplasm"/>
    <property type="evidence" value="ECO:0007669"/>
    <property type="project" value="UniProtKB-ARBA"/>
</dbReference>
<feature type="compositionally biased region" description="Polar residues" evidence="12">
    <location>
        <begin position="109"/>
        <end position="122"/>
    </location>
</feature>
<keyword evidence="8" id="KW-0009">Actin-binding</keyword>
<feature type="coiled-coil region" evidence="11">
    <location>
        <begin position="561"/>
        <end position="621"/>
    </location>
</feature>
<protein>
    <recommendedName>
        <fullName evidence="13">SH3 domain-containing protein</fullName>
    </recommendedName>
</protein>
<keyword evidence="15" id="KW-1185">Reference proteome</keyword>
<evidence type="ECO:0000256" key="12">
    <source>
        <dbReference type="SAM" id="MobiDB-lite"/>
    </source>
</evidence>
<dbReference type="SUPFAM" id="SSF46966">
    <property type="entry name" value="Spectrin repeat"/>
    <property type="match status" value="16"/>
</dbReference>
<evidence type="ECO:0000313" key="14">
    <source>
        <dbReference type="EMBL" id="KAJ8287365.1"/>
    </source>
</evidence>
<keyword evidence="3 10" id="KW-0728">SH3 domain</keyword>
<organism evidence="14 15">
    <name type="scientific">Conger conger</name>
    <name type="common">Conger eel</name>
    <name type="synonym">Muraena conger</name>
    <dbReference type="NCBI Taxonomy" id="82655"/>
    <lineage>
        <taxon>Eukaryota</taxon>
        <taxon>Metazoa</taxon>
        <taxon>Chordata</taxon>
        <taxon>Craniata</taxon>
        <taxon>Vertebrata</taxon>
        <taxon>Euteleostomi</taxon>
        <taxon>Actinopterygii</taxon>
        <taxon>Neopterygii</taxon>
        <taxon>Teleostei</taxon>
        <taxon>Anguilliformes</taxon>
        <taxon>Congridae</taxon>
        <taxon>Conger</taxon>
    </lineage>
</organism>
<comment type="caution">
    <text evidence="14">The sequence shown here is derived from an EMBL/GenBank/DDBJ whole genome shotgun (WGS) entry which is preliminary data.</text>
</comment>
<dbReference type="Pfam" id="PF00435">
    <property type="entry name" value="Spectrin"/>
    <property type="match status" value="16"/>
</dbReference>
<evidence type="ECO:0000256" key="6">
    <source>
        <dbReference type="ARBA" id="ARBA00022553"/>
    </source>
</evidence>
<dbReference type="SMART" id="SM00150">
    <property type="entry name" value="SPEC"/>
    <property type="match status" value="17"/>
</dbReference>
<dbReference type="InterPro" id="IPR001452">
    <property type="entry name" value="SH3_domain"/>
</dbReference>
<keyword evidence="6" id="KW-0597">Phosphoprotein</keyword>
<evidence type="ECO:0000256" key="5">
    <source>
        <dbReference type="ARBA" id="ARBA00022490"/>
    </source>
</evidence>
<dbReference type="Proteomes" id="UP001152803">
    <property type="component" value="Unassembled WGS sequence"/>
</dbReference>
<comment type="subcellular location">
    <subcellularLocation>
        <location evidence="1">Cytoplasm</location>
        <location evidence="1">Cytoskeleton</location>
    </subcellularLocation>
</comment>
<keyword evidence="5" id="KW-0963">Cytoplasm</keyword>
<feature type="domain" description="SH3" evidence="13">
    <location>
        <begin position="12"/>
        <end position="68"/>
    </location>
</feature>
<gene>
    <name evidence="14" type="ORF">COCON_G00000240</name>
</gene>
<keyword evidence="7" id="KW-0677">Repeat</keyword>
<dbReference type="InterPro" id="IPR018159">
    <property type="entry name" value="Spectrin/alpha-actinin"/>
</dbReference>